<dbReference type="InterPro" id="IPR001610">
    <property type="entry name" value="PAC"/>
</dbReference>
<reference evidence="12 13" key="1">
    <citation type="submission" date="2019-07" db="EMBL/GenBank/DDBJ databases">
        <title>Sphingomonas AE3 Genome sequencing and assembly.</title>
        <authorList>
            <person name="Kim H."/>
        </authorList>
    </citation>
    <scope>NUCLEOTIDE SEQUENCE [LARGE SCALE GENOMIC DNA]</scope>
    <source>
        <strain evidence="12 13">AE3</strain>
    </source>
</reference>
<dbReference type="PANTHER" id="PTHR43304:SF1">
    <property type="entry name" value="PAC DOMAIN-CONTAINING PROTEIN"/>
    <property type="match status" value="1"/>
</dbReference>
<dbReference type="Gene3D" id="3.40.50.2300">
    <property type="match status" value="1"/>
</dbReference>
<dbReference type="Pfam" id="PF02518">
    <property type="entry name" value="HATPase_c"/>
    <property type="match status" value="1"/>
</dbReference>
<dbReference type="KEGG" id="sxa:FMM02_10570"/>
<dbReference type="InterPro" id="IPR001789">
    <property type="entry name" value="Sig_transdc_resp-reg_receiver"/>
</dbReference>
<evidence type="ECO:0000259" key="8">
    <source>
        <dbReference type="PROSITE" id="PS50109"/>
    </source>
</evidence>
<dbReference type="InterPro" id="IPR036097">
    <property type="entry name" value="HisK_dim/P_sf"/>
</dbReference>
<dbReference type="InterPro" id="IPR013767">
    <property type="entry name" value="PAS_fold"/>
</dbReference>
<keyword evidence="4" id="KW-0808">Transferase</keyword>
<dbReference type="FunFam" id="3.30.450.20:FF:000099">
    <property type="entry name" value="Sensory box sensor histidine kinase"/>
    <property type="match status" value="1"/>
</dbReference>
<dbReference type="SUPFAM" id="SSF55785">
    <property type="entry name" value="PYP-like sensor domain (PAS domain)"/>
    <property type="match status" value="4"/>
</dbReference>
<keyword evidence="5" id="KW-0418">Kinase</keyword>
<evidence type="ECO:0000256" key="7">
    <source>
        <dbReference type="SAM" id="Coils"/>
    </source>
</evidence>
<dbReference type="AlphaFoldDB" id="A0A516ITW6"/>
<comment type="catalytic activity">
    <reaction evidence="1">
        <text>ATP + protein L-histidine = ADP + protein N-phospho-L-histidine.</text>
        <dbReference type="EC" id="2.7.13.3"/>
    </reaction>
</comment>
<dbReference type="Gene3D" id="3.30.450.20">
    <property type="entry name" value="PAS domain"/>
    <property type="match status" value="4"/>
</dbReference>
<dbReference type="PROSITE" id="PS50109">
    <property type="entry name" value="HIS_KIN"/>
    <property type="match status" value="1"/>
</dbReference>
<dbReference type="SUPFAM" id="SSF55874">
    <property type="entry name" value="ATPase domain of HSP90 chaperone/DNA topoisomerase II/histidine kinase"/>
    <property type="match status" value="1"/>
</dbReference>
<dbReference type="InterPro" id="IPR000014">
    <property type="entry name" value="PAS"/>
</dbReference>
<dbReference type="InterPro" id="IPR003018">
    <property type="entry name" value="GAF"/>
</dbReference>
<dbReference type="GO" id="GO:0000155">
    <property type="term" value="F:phosphorelay sensor kinase activity"/>
    <property type="evidence" value="ECO:0007669"/>
    <property type="project" value="InterPro"/>
</dbReference>
<evidence type="ECO:0000256" key="3">
    <source>
        <dbReference type="ARBA" id="ARBA00022553"/>
    </source>
</evidence>
<feature type="domain" description="PAS" evidence="10">
    <location>
        <begin position="192"/>
        <end position="235"/>
    </location>
</feature>
<dbReference type="SUPFAM" id="SSF52172">
    <property type="entry name" value="CheY-like"/>
    <property type="match status" value="1"/>
</dbReference>
<dbReference type="InterPro" id="IPR013656">
    <property type="entry name" value="PAS_4"/>
</dbReference>
<evidence type="ECO:0000256" key="6">
    <source>
        <dbReference type="PROSITE-ProRule" id="PRU00169"/>
    </source>
</evidence>
<dbReference type="InterPro" id="IPR052162">
    <property type="entry name" value="Sensor_kinase/Photoreceptor"/>
</dbReference>
<dbReference type="Pfam" id="PF13185">
    <property type="entry name" value="GAF_2"/>
    <property type="match status" value="1"/>
</dbReference>
<dbReference type="InterPro" id="IPR005467">
    <property type="entry name" value="His_kinase_dom"/>
</dbReference>
<dbReference type="SMART" id="SM00065">
    <property type="entry name" value="GAF"/>
    <property type="match status" value="1"/>
</dbReference>
<dbReference type="InterPro" id="IPR004358">
    <property type="entry name" value="Sig_transdc_His_kin-like_C"/>
</dbReference>
<accession>A0A516ITW6</accession>
<evidence type="ECO:0000313" key="12">
    <source>
        <dbReference type="EMBL" id="QDP20355.1"/>
    </source>
</evidence>
<keyword evidence="13" id="KW-1185">Reference proteome</keyword>
<feature type="domain" description="PAS" evidence="10">
    <location>
        <begin position="422"/>
        <end position="475"/>
    </location>
</feature>
<dbReference type="PANTHER" id="PTHR43304">
    <property type="entry name" value="PHYTOCHROME-LIKE PROTEIN CPH1"/>
    <property type="match status" value="1"/>
</dbReference>
<evidence type="ECO:0000259" key="11">
    <source>
        <dbReference type="PROSITE" id="PS50113"/>
    </source>
</evidence>
<dbReference type="Pfam" id="PF00512">
    <property type="entry name" value="HisKA"/>
    <property type="match status" value="1"/>
</dbReference>
<dbReference type="Gene3D" id="3.30.450.40">
    <property type="match status" value="1"/>
</dbReference>
<dbReference type="Gene3D" id="1.10.287.130">
    <property type="match status" value="1"/>
</dbReference>
<feature type="domain" description="PAC" evidence="11">
    <location>
        <begin position="502"/>
        <end position="553"/>
    </location>
</feature>
<feature type="domain" description="Histidine kinase" evidence="8">
    <location>
        <begin position="781"/>
        <end position="1005"/>
    </location>
</feature>
<name>A0A516ITW6_9SPHN</name>
<keyword evidence="3 6" id="KW-0597">Phosphoprotein</keyword>
<dbReference type="Gene3D" id="2.10.70.100">
    <property type="match status" value="1"/>
</dbReference>
<dbReference type="SMART" id="SM00091">
    <property type="entry name" value="PAS"/>
    <property type="match status" value="4"/>
</dbReference>
<feature type="domain" description="Response regulatory" evidence="9">
    <location>
        <begin position="1027"/>
        <end position="1144"/>
    </location>
</feature>
<dbReference type="NCBIfam" id="TIGR00229">
    <property type="entry name" value="sensory_box"/>
    <property type="match status" value="4"/>
</dbReference>
<dbReference type="EC" id="2.7.13.3" evidence="2"/>
<sequence>METVDPQAESHGDLGWDFWQGAPVVEDILPELPAGIPDEQSFRLLADNIPTLCWIANGDGYIVWYNRRWHEYCGSTPEEMEGWGWRSVHDPERLPAVMERWQRSIASGEPFEMTFPLRGADGIFRPFLTRVQPVRDTSGAVVRWFGMNTEISAQVEAEEKVRAGEARLQLIQKVSGVGSFDYDLQRDRAVCSDEYYEIMGLPPHVTITLDRSSELIHPEDREETLAAFEKAVTEQVAFQHEYRIVRPDGAIRWVANDATLVLDEDGNPWRYVGGLRDITVRKEATEALRETSRRLDAIINNTEMALFMMDHRQHCVFMNRAAEVLTGYKFEETQGRPLHDVIHHTHPDGTHFPLEECPIDRAFPEENQVSGEEMFVHKDGHFYPVAFTASPVRDDQGKPIGTIIEARNIAEDIRRKAEFRANSDRLSLVLASAPGGLYVVDREGHTTLVSQGFLDMMGFKDESEVLGRKLHDLIHHTHPDGSPYPVTECPIYQCASTGKVAHVPDEVFFRQDGSAVPVEYWVAPIISDGEQVGASCTIVDLTERKKAENALVAESRRLETLNRTGSALAAELDLEKLVQLVTDAGVELTGAKFGAFFYNMIDAAGERLLLYTLSGAKRSDFENFGMPRPTPVFRPTFEGEGTIRSDDITADPRYAKNAPHKGMPKGHLPVRSYLAVPVVGRDGEVIGGLFFGHPETGKFTQRHEELMTGIAAQAAIGIDNARLYRSLNAELAERAKAEDALKLLNETLEQRVSEEIARRSEAEEALRQAQKMETLGQLTGGIAHDFNNLLQVVTGNIDLLKRQLPEDAARLKRAAENALAGAARAATLTQRLLAFSRRQPLSPRPTDINRLVAAMSDLLHRTLGETVEVETVLAPRVWPIEVDPNQFENAIINLAVNARDAMPDGGKLTIETQNTHLDHQYTSRHPEISPGQYVVICISDTGSGMDPETLSKAIEPFFTTKEVGRGTGLGLSMVYGFVKQSGGHFRIYSEPDEGTTVKMYLPRLMGAVPEDEVEDAIGASAGNGDETILVCEDDDDVRAYSVQVLRELGYRVLEAHDGPSALRLIEQKGESIDLLFTDVVLPGGMSGADIDREARKLRPKLKTLFTTGYARNAIFHHGRLDPGVELITKPFGYSDLAFRVREILDGVSASQR</sequence>
<proteinExistence type="predicted"/>
<feature type="domain" description="PAC" evidence="11">
    <location>
        <begin position="111"/>
        <end position="163"/>
    </location>
</feature>
<dbReference type="InterPro" id="IPR029016">
    <property type="entry name" value="GAF-like_dom_sf"/>
</dbReference>
<protein>
    <recommendedName>
        <fullName evidence="2">histidine kinase</fullName>
        <ecNumber evidence="2">2.7.13.3</ecNumber>
    </recommendedName>
</protein>
<feature type="domain" description="PAC" evidence="11">
    <location>
        <begin position="238"/>
        <end position="290"/>
    </location>
</feature>
<evidence type="ECO:0000256" key="1">
    <source>
        <dbReference type="ARBA" id="ARBA00000085"/>
    </source>
</evidence>
<dbReference type="SMART" id="SM00387">
    <property type="entry name" value="HATPase_c"/>
    <property type="match status" value="1"/>
</dbReference>
<evidence type="ECO:0000313" key="13">
    <source>
        <dbReference type="Proteomes" id="UP000321857"/>
    </source>
</evidence>
<gene>
    <name evidence="12" type="ORF">FMM02_10570</name>
</gene>
<dbReference type="RefSeq" id="WP_147494803.1">
    <property type="nucleotide sequence ID" value="NZ_CP041659.1"/>
</dbReference>
<dbReference type="CDD" id="cd00130">
    <property type="entry name" value="PAS"/>
    <property type="match status" value="4"/>
</dbReference>
<dbReference type="InterPro" id="IPR035965">
    <property type="entry name" value="PAS-like_dom_sf"/>
</dbReference>
<dbReference type="Pfam" id="PF00072">
    <property type="entry name" value="Response_reg"/>
    <property type="match status" value="1"/>
</dbReference>
<evidence type="ECO:0000256" key="2">
    <source>
        <dbReference type="ARBA" id="ARBA00012438"/>
    </source>
</evidence>
<dbReference type="PROSITE" id="PS50113">
    <property type="entry name" value="PAC"/>
    <property type="match status" value="4"/>
</dbReference>
<dbReference type="SMART" id="SM00388">
    <property type="entry name" value="HisKA"/>
    <property type="match status" value="1"/>
</dbReference>
<dbReference type="InterPro" id="IPR000700">
    <property type="entry name" value="PAS-assoc_C"/>
</dbReference>
<dbReference type="OrthoDB" id="9796100at2"/>
<dbReference type="Gene3D" id="3.30.565.10">
    <property type="entry name" value="Histidine kinase-like ATPase, C-terminal domain"/>
    <property type="match status" value="1"/>
</dbReference>
<organism evidence="12 13">
    <name type="scientific">Sphingomonas xanthus</name>
    <dbReference type="NCBI Taxonomy" id="2594473"/>
    <lineage>
        <taxon>Bacteria</taxon>
        <taxon>Pseudomonadati</taxon>
        <taxon>Pseudomonadota</taxon>
        <taxon>Alphaproteobacteria</taxon>
        <taxon>Sphingomonadales</taxon>
        <taxon>Sphingomonadaceae</taxon>
        <taxon>Sphingomonas</taxon>
    </lineage>
</organism>
<dbReference type="CDD" id="cd16919">
    <property type="entry name" value="HATPase_CckA-like"/>
    <property type="match status" value="1"/>
</dbReference>
<dbReference type="GO" id="GO:0006355">
    <property type="term" value="P:regulation of DNA-templated transcription"/>
    <property type="evidence" value="ECO:0007669"/>
    <property type="project" value="InterPro"/>
</dbReference>
<dbReference type="Pfam" id="PF08448">
    <property type="entry name" value="PAS_4"/>
    <property type="match status" value="1"/>
</dbReference>
<dbReference type="SMART" id="SM00086">
    <property type="entry name" value="PAC"/>
    <property type="match status" value="4"/>
</dbReference>
<dbReference type="InterPro" id="IPR011006">
    <property type="entry name" value="CheY-like_superfamily"/>
</dbReference>
<dbReference type="PROSITE" id="PS50110">
    <property type="entry name" value="RESPONSE_REGULATORY"/>
    <property type="match status" value="1"/>
</dbReference>
<keyword evidence="7" id="KW-0175">Coiled coil</keyword>
<dbReference type="SUPFAM" id="SSF55781">
    <property type="entry name" value="GAF domain-like"/>
    <property type="match status" value="1"/>
</dbReference>
<evidence type="ECO:0000259" key="9">
    <source>
        <dbReference type="PROSITE" id="PS50110"/>
    </source>
</evidence>
<dbReference type="PROSITE" id="PS50112">
    <property type="entry name" value="PAS"/>
    <property type="match status" value="4"/>
</dbReference>
<dbReference type="InterPro" id="IPR003661">
    <property type="entry name" value="HisK_dim/P_dom"/>
</dbReference>
<dbReference type="Pfam" id="PF00989">
    <property type="entry name" value="PAS"/>
    <property type="match status" value="2"/>
</dbReference>
<dbReference type="SMART" id="SM00448">
    <property type="entry name" value="REC"/>
    <property type="match status" value="1"/>
</dbReference>
<evidence type="ECO:0000256" key="4">
    <source>
        <dbReference type="ARBA" id="ARBA00022679"/>
    </source>
</evidence>
<dbReference type="CDD" id="cd18161">
    <property type="entry name" value="REC_hyHK_blue-like"/>
    <property type="match status" value="1"/>
</dbReference>
<dbReference type="InterPro" id="IPR003594">
    <property type="entry name" value="HATPase_dom"/>
</dbReference>
<dbReference type="PRINTS" id="PR00344">
    <property type="entry name" value="BCTRLSENSOR"/>
</dbReference>
<dbReference type="EMBL" id="CP041659">
    <property type="protein sequence ID" value="QDP20355.1"/>
    <property type="molecule type" value="Genomic_DNA"/>
</dbReference>
<feature type="domain" description="PAS" evidence="10">
    <location>
        <begin position="38"/>
        <end position="108"/>
    </location>
</feature>
<dbReference type="Pfam" id="PF08447">
    <property type="entry name" value="PAS_3"/>
    <property type="match status" value="1"/>
</dbReference>
<dbReference type="SUPFAM" id="SSF47384">
    <property type="entry name" value="Homodimeric domain of signal transducing histidine kinase"/>
    <property type="match status" value="1"/>
</dbReference>
<dbReference type="Proteomes" id="UP000321857">
    <property type="component" value="Chromosome"/>
</dbReference>
<feature type="domain" description="PAS" evidence="10">
    <location>
        <begin position="291"/>
        <end position="348"/>
    </location>
</feature>
<dbReference type="InterPro" id="IPR013655">
    <property type="entry name" value="PAS_fold_3"/>
</dbReference>
<feature type="domain" description="PAC" evidence="11">
    <location>
        <begin position="369"/>
        <end position="421"/>
    </location>
</feature>
<feature type="modified residue" description="4-aspartylphosphate" evidence="6">
    <location>
        <position position="1078"/>
    </location>
</feature>
<evidence type="ECO:0000259" key="10">
    <source>
        <dbReference type="PROSITE" id="PS50112"/>
    </source>
</evidence>
<feature type="coiled-coil region" evidence="7">
    <location>
        <begin position="727"/>
        <end position="772"/>
    </location>
</feature>
<evidence type="ECO:0000256" key="5">
    <source>
        <dbReference type="ARBA" id="ARBA00022777"/>
    </source>
</evidence>
<dbReference type="InterPro" id="IPR036890">
    <property type="entry name" value="HATPase_C_sf"/>
</dbReference>